<accession>A0A085NDK3</accession>
<reference evidence="2 3" key="1">
    <citation type="journal article" date="2014" name="Nat. Genet.">
        <title>Genome and transcriptome of the porcine whipworm Trichuris suis.</title>
        <authorList>
            <person name="Jex A.R."/>
            <person name="Nejsum P."/>
            <person name="Schwarz E.M."/>
            <person name="Hu L."/>
            <person name="Young N.D."/>
            <person name="Hall R.S."/>
            <person name="Korhonen P.K."/>
            <person name="Liao S."/>
            <person name="Thamsborg S."/>
            <person name="Xia J."/>
            <person name="Xu P."/>
            <person name="Wang S."/>
            <person name="Scheerlinck J.P."/>
            <person name="Hofmann A."/>
            <person name="Sternberg P.W."/>
            <person name="Wang J."/>
            <person name="Gasser R.B."/>
        </authorList>
    </citation>
    <scope>NUCLEOTIDE SEQUENCE [LARGE SCALE GENOMIC DNA]</scope>
    <source>
        <strain evidence="2">DCEP-RM93F</strain>
        <strain evidence="1">DCEP-RM93M</strain>
    </source>
</reference>
<proteinExistence type="predicted"/>
<evidence type="ECO:0000313" key="3">
    <source>
        <dbReference type="Proteomes" id="UP000030764"/>
    </source>
</evidence>
<dbReference type="EMBL" id="KL367513">
    <property type="protein sequence ID" value="KFD67549.1"/>
    <property type="molecule type" value="Genomic_DNA"/>
</dbReference>
<dbReference type="EMBL" id="KL363198">
    <property type="protein sequence ID" value="KFD55764.1"/>
    <property type="molecule type" value="Genomic_DNA"/>
</dbReference>
<protein>
    <submittedName>
        <fullName evidence="2">Uncharacterized protein</fullName>
    </submittedName>
</protein>
<name>A0A085NDK3_9BILA</name>
<evidence type="ECO:0000313" key="1">
    <source>
        <dbReference type="EMBL" id="KFD55764.1"/>
    </source>
</evidence>
<organism evidence="2">
    <name type="scientific">Trichuris suis</name>
    <name type="common">pig whipworm</name>
    <dbReference type="NCBI Taxonomy" id="68888"/>
    <lineage>
        <taxon>Eukaryota</taxon>
        <taxon>Metazoa</taxon>
        <taxon>Ecdysozoa</taxon>
        <taxon>Nematoda</taxon>
        <taxon>Enoplea</taxon>
        <taxon>Dorylaimia</taxon>
        <taxon>Trichinellida</taxon>
        <taxon>Trichuridae</taxon>
        <taxon>Trichuris</taxon>
    </lineage>
</organism>
<dbReference type="Proteomes" id="UP000030758">
    <property type="component" value="Unassembled WGS sequence"/>
</dbReference>
<dbReference type="Proteomes" id="UP000030764">
    <property type="component" value="Unassembled WGS sequence"/>
</dbReference>
<sequence length="65" mass="7532">MVIQITVRLDSNRSRAAIDFLDKAFEVLAYGTSWYSPLRYLNKENYTQNTEMLGLTASIKQMLKL</sequence>
<evidence type="ECO:0000313" key="2">
    <source>
        <dbReference type="EMBL" id="KFD67549.1"/>
    </source>
</evidence>
<dbReference type="AlphaFoldDB" id="A0A085NDK3"/>
<gene>
    <name evidence="1" type="ORF">M513_03512</name>
    <name evidence="2" type="ORF">M514_03512</name>
</gene>
<keyword evidence="3" id="KW-1185">Reference proteome</keyword>